<comment type="caution">
    <text evidence="2">The sequence shown here is derived from an EMBL/GenBank/DDBJ whole genome shotgun (WGS) entry which is preliminary data.</text>
</comment>
<feature type="compositionally biased region" description="Polar residues" evidence="1">
    <location>
        <begin position="175"/>
        <end position="184"/>
    </location>
</feature>
<protein>
    <submittedName>
        <fullName evidence="2">Uncharacterized protein</fullName>
    </submittedName>
</protein>
<organism evidence="2 3">
    <name type="scientific">Lolium multiflorum</name>
    <name type="common">Italian ryegrass</name>
    <name type="synonym">Lolium perenne subsp. multiflorum</name>
    <dbReference type="NCBI Taxonomy" id="4521"/>
    <lineage>
        <taxon>Eukaryota</taxon>
        <taxon>Viridiplantae</taxon>
        <taxon>Streptophyta</taxon>
        <taxon>Embryophyta</taxon>
        <taxon>Tracheophyta</taxon>
        <taxon>Spermatophyta</taxon>
        <taxon>Magnoliopsida</taxon>
        <taxon>Liliopsida</taxon>
        <taxon>Poales</taxon>
        <taxon>Poaceae</taxon>
        <taxon>BOP clade</taxon>
        <taxon>Pooideae</taxon>
        <taxon>Poodae</taxon>
        <taxon>Poeae</taxon>
        <taxon>Poeae Chloroplast Group 2 (Poeae type)</taxon>
        <taxon>Loliodinae</taxon>
        <taxon>Loliinae</taxon>
        <taxon>Lolium</taxon>
    </lineage>
</organism>
<reference evidence="2" key="1">
    <citation type="submission" date="2023-07" db="EMBL/GenBank/DDBJ databases">
        <title>A chromosome-level genome assembly of Lolium multiflorum.</title>
        <authorList>
            <person name="Chen Y."/>
            <person name="Copetti D."/>
            <person name="Kolliker R."/>
            <person name="Studer B."/>
        </authorList>
    </citation>
    <scope>NUCLEOTIDE SEQUENCE</scope>
    <source>
        <strain evidence="2">02402/16</strain>
        <tissue evidence="2">Leaf</tissue>
    </source>
</reference>
<proteinExistence type="predicted"/>
<evidence type="ECO:0000256" key="1">
    <source>
        <dbReference type="SAM" id="MobiDB-lite"/>
    </source>
</evidence>
<name>A0AAD8TZ16_LOLMU</name>
<dbReference type="EMBL" id="JAUUTY010000001">
    <property type="protein sequence ID" value="KAK1695602.1"/>
    <property type="molecule type" value="Genomic_DNA"/>
</dbReference>
<dbReference type="Proteomes" id="UP001231189">
    <property type="component" value="Unassembled WGS sequence"/>
</dbReference>
<gene>
    <name evidence="2" type="ORF">QYE76_012299</name>
</gene>
<accession>A0AAD8TZ16</accession>
<evidence type="ECO:0000313" key="2">
    <source>
        <dbReference type="EMBL" id="KAK1695602.1"/>
    </source>
</evidence>
<dbReference type="AlphaFoldDB" id="A0AAD8TZ16"/>
<evidence type="ECO:0000313" key="3">
    <source>
        <dbReference type="Proteomes" id="UP001231189"/>
    </source>
</evidence>
<sequence length="338" mass="37059">MGSYDDSIAVGRVCLRRKLSIPASTNPVKFSIIPIGGIHIFIGETVDSDGNALVSNADATAAEQDTVAKIRSEMLELPREDSALDLEKSKPTLSATEQEIKVEEQCRSAWVSQVLKKQRCHSVHFLAHTAGAAPLEVGASPVQVEALENSDAPDQREAVGESDAPGEESILGNLSPISGDTSSMDTEEFDRKLKEFGGGDQPEVESAQPKQKEVLSPEELVEHAGFDAIAHSDILNKPITPEDATDAEALEAKRQEMLATAKKFVTTAAAMLDERKEAAHFVDNFLKRERQVDESLEKVKQLRKHWEDKITDPQQEADRIRREAVAPRKITFATPTEQ</sequence>
<feature type="region of interest" description="Disordered" evidence="1">
    <location>
        <begin position="148"/>
        <end position="215"/>
    </location>
</feature>
<keyword evidence="3" id="KW-1185">Reference proteome</keyword>